<dbReference type="NCBIfam" id="TIGR00725">
    <property type="entry name" value="TIGR00725 family protein"/>
    <property type="match status" value="1"/>
</dbReference>
<evidence type="ECO:0000313" key="2">
    <source>
        <dbReference type="Proteomes" id="UP000257323"/>
    </source>
</evidence>
<evidence type="ECO:0008006" key="3">
    <source>
        <dbReference type="Google" id="ProtNLM"/>
    </source>
</evidence>
<dbReference type="SUPFAM" id="SSF102405">
    <property type="entry name" value="MCP/YpsA-like"/>
    <property type="match status" value="1"/>
</dbReference>
<dbReference type="Gene3D" id="3.40.50.450">
    <property type="match status" value="1"/>
</dbReference>
<dbReference type="EMBL" id="QUAH01000009">
    <property type="protein sequence ID" value="RFT15420.1"/>
    <property type="molecule type" value="Genomic_DNA"/>
</dbReference>
<dbReference type="InterPro" id="IPR041164">
    <property type="entry name" value="LDcluster4"/>
</dbReference>
<gene>
    <name evidence="1" type="ORF">OP8BY_0310</name>
</gene>
<comment type="caution">
    <text evidence="1">The sequence shown here is derived from an EMBL/GenBank/DDBJ whole genome shotgun (WGS) entry which is preliminary data.</text>
</comment>
<evidence type="ECO:0000313" key="1">
    <source>
        <dbReference type="EMBL" id="RFT15420.1"/>
    </source>
</evidence>
<dbReference type="InterPro" id="IPR052341">
    <property type="entry name" value="LOG_family_nucleotidases"/>
</dbReference>
<name>A0A3E2BL00_9BACT</name>
<dbReference type="InterPro" id="IPR005268">
    <property type="entry name" value="CHP00725"/>
</dbReference>
<reference evidence="1 2" key="1">
    <citation type="submission" date="2018-08" db="EMBL/GenBank/DDBJ databases">
        <title>Genome analysis of the thermophilic bacterium of the candidate phylum Aminicenantes from deep subsurface aquifer revealed its physiology and ecological role.</title>
        <authorList>
            <person name="Kadnikov V.V."/>
            <person name="Mardanov A.V."/>
            <person name="Beletsky A.V."/>
            <person name="Karnachuk O.V."/>
            <person name="Ravin N.V."/>
        </authorList>
    </citation>
    <scope>NUCLEOTIDE SEQUENCE [LARGE SCALE GENOMIC DNA]</scope>
    <source>
        <strain evidence="1">BY38</strain>
    </source>
</reference>
<dbReference type="PANTHER" id="PTHR43393:SF3">
    <property type="entry name" value="LYSINE DECARBOXYLASE-LIKE PROTEIN"/>
    <property type="match status" value="1"/>
</dbReference>
<accession>A0A3E2BL00</accession>
<proteinExistence type="predicted"/>
<protein>
    <recommendedName>
        <fullName evidence="3">TIGR00725 family protein</fullName>
    </recommendedName>
</protein>
<dbReference type="AlphaFoldDB" id="A0A3E2BL00"/>
<dbReference type="Proteomes" id="UP000257323">
    <property type="component" value="Unassembled WGS sequence"/>
</dbReference>
<sequence>MAVIGGNKPDPESLKIAYRVGRLLAEKGAVLVCGGLGGVMEEAARGCREAGGLSLGILPGQKVEEANDYIDIPVATGIGYNRNSMVVLNAQAVIAIDGEYGTLSEIAFARIFGRKIIGLNTWSIPGVIPASSPEEAVNLALEGLR</sequence>
<dbReference type="Pfam" id="PF18306">
    <property type="entry name" value="LDcluster4"/>
    <property type="match status" value="1"/>
</dbReference>
<organism evidence="1 2">
    <name type="scientific">Candidatus Saccharicenans subterraneus</name>
    <dbReference type="NCBI Taxonomy" id="2508984"/>
    <lineage>
        <taxon>Bacteria</taxon>
        <taxon>Candidatus Aminicenantota</taxon>
        <taxon>Candidatus Aminicenantia</taxon>
        <taxon>Candidatus Aminicenantales</taxon>
        <taxon>Candidatus Saccharicenantaceae</taxon>
        <taxon>Candidatus Saccharicenans</taxon>
    </lineage>
</organism>
<dbReference type="GO" id="GO:0005829">
    <property type="term" value="C:cytosol"/>
    <property type="evidence" value="ECO:0007669"/>
    <property type="project" value="TreeGrafter"/>
</dbReference>
<dbReference type="PANTHER" id="PTHR43393">
    <property type="entry name" value="CYTOKININ RIBOSIDE 5'-MONOPHOSPHATE PHOSPHORIBOHYDROLASE"/>
    <property type="match status" value="1"/>
</dbReference>